<dbReference type="PANTHER" id="PTHR12815">
    <property type="entry name" value="SORTING AND ASSEMBLY MACHINERY SAMM50 PROTEIN FAMILY MEMBER"/>
    <property type="match status" value="1"/>
</dbReference>
<evidence type="ECO:0000313" key="7">
    <source>
        <dbReference type="Proteomes" id="UP001227126"/>
    </source>
</evidence>
<keyword evidence="4" id="KW-0732">Signal</keyword>
<dbReference type="EMBL" id="JASNJE010000003">
    <property type="protein sequence ID" value="MDK3072296.1"/>
    <property type="molecule type" value="Genomic_DNA"/>
</dbReference>
<accession>A0ABT7FAZ9</accession>
<evidence type="ECO:0000259" key="5">
    <source>
        <dbReference type="Pfam" id="PF01103"/>
    </source>
</evidence>
<evidence type="ECO:0000256" key="3">
    <source>
        <dbReference type="ARBA" id="ARBA00023136"/>
    </source>
</evidence>
<dbReference type="Gene3D" id="2.40.160.50">
    <property type="entry name" value="membrane protein fhac: a member of the omp85/tpsb transporter family"/>
    <property type="match status" value="1"/>
</dbReference>
<comment type="subcellular location">
    <subcellularLocation>
        <location evidence="1">Membrane</location>
    </subcellularLocation>
</comment>
<proteinExistence type="predicted"/>
<feature type="chain" id="PRO_5047177629" evidence="4">
    <location>
        <begin position="29"/>
        <end position="601"/>
    </location>
</feature>
<keyword evidence="2" id="KW-0812">Transmembrane</keyword>
<evidence type="ECO:0000313" key="6">
    <source>
        <dbReference type="EMBL" id="MDK3072296.1"/>
    </source>
</evidence>
<feature type="signal peptide" evidence="4">
    <location>
        <begin position="1"/>
        <end position="28"/>
    </location>
</feature>
<evidence type="ECO:0000256" key="4">
    <source>
        <dbReference type="SAM" id="SignalP"/>
    </source>
</evidence>
<dbReference type="Gene3D" id="3.10.20.310">
    <property type="entry name" value="membrane protein fhac"/>
    <property type="match status" value="1"/>
</dbReference>
<dbReference type="RefSeq" id="WP_284484237.1">
    <property type="nucleotide sequence ID" value="NZ_JASNJE010000003.1"/>
</dbReference>
<keyword evidence="2" id="KW-1134">Transmembrane beta strand</keyword>
<feature type="domain" description="Bacterial surface antigen (D15)" evidence="5">
    <location>
        <begin position="304"/>
        <end position="601"/>
    </location>
</feature>
<evidence type="ECO:0000256" key="1">
    <source>
        <dbReference type="ARBA" id="ARBA00004370"/>
    </source>
</evidence>
<dbReference type="PANTHER" id="PTHR12815:SF42">
    <property type="entry name" value="BACTERIAL SURFACE ANTIGEN (D15) DOMAIN-CONTAINING PROTEIN"/>
    <property type="match status" value="1"/>
</dbReference>
<keyword evidence="7" id="KW-1185">Reference proteome</keyword>
<sequence length="601" mass="64485">MNFLRWRQALRRNILAVGLAMGPSVALALTPTLSAPGVSEDLQKRLESSSAVMSAETNGLDTPQELIAASMSDYRTLLQIMYDEGYFGPVISIRVNGREAADIPTLEPPRSVTSIAISVQSGPAFRFGRAYIGPLAPETVLPEGFKSGQPANTGILRDVVSAGIRSWREAGHAKAEIGDQKISVNARQQQLNADISLLPGPRLRFGRLKVPQDSAVNADAIARIAAFPSGEVFAPATVQRVGTRLRRTGAFSGVSMREAETPNPDGTLDFEVVVVDQTPRRISFGGELSSESGLELSARWIHRNLFGAAERFQFESRISNIGGEDDIDGSIGVRLDQPAFFGGDDNLFYVAGFGRDNQPNYSLTRAFLGAGVRRVFSENLFAEFSVVPEFNRSDDAFGKDRDFKLLPLPLRVELDQRDNRVNATKGYFLNTTVAPFLGLSDTESGLYTTIDARGYLSLTSSSSLVLAGRVQVGSVFGPSISEISPQYLYYSGGAGTVRGQPYESLGIPVGNGLAGGRSILALSTELRGKVTDKISLVGFFDIAAIDENQFVDADSPYQSGAGIGVRYDLGGLGPLRLDLALPVDGSTGDGLQFYLGIGQAF</sequence>
<keyword evidence="3" id="KW-0472">Membrane</keyword>
<gene>
    <name evidence="6" type="ORF">QO034_04160</name>
</gene>
<protein>
    <submittedName>
        <fullName evidence="6">BamA/TamA family outer membrane protein</fullName>
    </submittedName>
</protein>
<dbReference type="InterPro" id="IPR000184">
    <property type="entry name" value="Bac_surfAg_D15"/>
</dbReference>
<dbReference type="InterPro" id="IPR039910">
    <property type="entry name" value="D15-like"/>
</dbReference>
<name>A0ABT7FAZ9_9RHOB</name>
<dbReference type="Proteomes" id="UP001227126">
    <property type="component" value="Unassembled WGS sequence"/>
</dbReference>
<reference evidence="6 7" key="1">
    <citation type="submission" date="2023-05" db="EMBL/GenBank/DDBJ databases">
        <title>Sedimentitalea sp. nov. JM2-8.</title>
        <authorList>
            <person name="Huang J."/>
        </authorList>
    </citation>
    <scope>NUCLEOTIDE SEQUENCE [LARGE SCALE GENOMIC DNA]</scope>
    <source>
        <strain evidence="6 7">JM2-8</strain>
    </source>
</reference>
<dbReference type="Pfam" id="PF01103">
    <property type="entry name" value="Omp85"/>
    <property type="match status" value="1"/>
</dbReference>
<comment type="caution">
    <text evidence="6">The sequence shown here is derived from an EMBL/GenBank/DDBJ whole genome shotgun (WGS) entry which is preliminary data.</text>
</comment>
<organism evidence="6 7">
    <name type="scientific">Sedimentitalea xiamensis</name>
    <dbReference type="NCBI Taxonomy" id="3050037"/>
    <lineage>
        <taxon>Bacteria</taxon>
        <taxon>Pseudomonadati</taxon>
        <taxon>Pseudomonadota</taxon>
        <taxon>Alphaproteobacteria</taxon>
        <taxon>Rhodobacterales</taxon>
        <taxon>Paracoccaceae</taxon>
        <taxon>Sedimentitalea</taxon>
    </lineage>
</organism>
<evidence type="ECO:0000256" key="2">
    <source>
        <dbReference type="ARBA" id="ARBA00022452"/>
    </source>
</evidence>